<dbReference type="PANTHER" id="PTHR37314">
    <property type="entry name" value="SLR0142 PROTEIN"/>
    <property type="match status" value="1"/>
</dbReference>
<accession>A0A2S9QPZ0</accession>
<keyword evidence="1" id="KW-0472">Membrane</keyword>
<dbReference type="PANTHER" id="PTHR37314:SF4">
    <property type="entry name" value="UPF0700 TRANSMEMBRANE PROTEIN YOAK"/>
    <property type="match status" value="1"/>
</dbReference>
<keyword evidence="1" id="KW-1133">Transmembrane helix</keyword>
<dbReference type="Proteomes" id="UP000238650">
    <property type="component" value="Unassembled WGS sequence"/>
</dbReference>
<feature type="transmembrane region" description="Helical" evidence="1">
    <location>
        <begin position="176"/>
        <end position="196"/>
    </location>
</feature>
<feature type="transmembrane region" description="Helical" evidence="1">
    <location>
        <begin position="77"/>
        <end position="94"/>
    </location>
</feature>
<feature type="transmembrane region" description="Helical" evidence="1">
    <location>
        <begin position="7"/>
        <end position="25"/>
    </location>
</feature>
<feature type="transmembrane region" description="Helical" evidence="1">
    <location>
        <begin position="100"/>
        <end position="117"/>
    </location>
</feature>
<evidence type="ECO:0000313" key="3">
    <source>
        <dbReference type="Proteomes" id="UP000238650"/>
    </source>
</evidence>
<protein>
    <recommendedName>
        <fullName evidence="4">DUF1275 family protein</fullName>
    </recommendedName>
</protein>
<comment type="caution">
    <text evidence="2">The sequence shown here is derived from an EMBL/GenBank/DDBJ whole genome shotgun (WGS) entry which is preliminary data.</text>
</comment>
<organism evidence="2 3">
    <name type="scientific">Leucobacter massiliensis</name>
    <dbReference type="NCBI Taxonomy" id="1686285"/>
    <lineage>
        <taxon>Bacteria</taxon>
        <taxon>Bacillati</taxon>
        <taxon>Actinomycetota</taxon>
        <taxon>Actinomycetes</taxon>
        <taxon>Micrococcales</taxon>
        <taxon>Microbacteriaceae</taxon>
        <taxon>Leucobacter</taxon>
    </lineage>
</organism>
<proteinExistence type="predicted"/>
<evidence type="ECO:0000313" key="2">
    <source>
        <dbReference type="EMBL" id="PRI11654.1"/>
    </source>
</evidence>
<keyword evidence="1" id="KW-0812">Transmembrane</keyword>
<dbReference type="EMBL" id="MWZD01000015">
    <property type="protein sequence ID" value="PRI11654.1"/>
    <property type="molecule type" value="Genomic_DNA"/>
</dbReference>
<dbReference type="Pfam" id="PF06912">
    <property type="entry name" value="DUF1275"/>
    <property type="match status" value="1"/>
</dbReference>
<dbReference type="AlphaFoldDB" id="A0A2S9QPZ0"/>
<feature type="transmembrane region" description="Helical" evidence="1">
    <location>
        <begin position="45"/>
        <end position="65"/>
    </location>
</feature>
<sequence>MLTGVAGFVDAIGFILSGGLFVSFMSGNSTQAGVELTRGDAETAVLALGLVGAFVGGVVLGRLLTLRFPGRGVGGRIITIAFGLGAATGAVALWPTAGVPLVGLAVVMGAMNTLFVVDGRARIALTYATGTLVSLGLSVAERMSGSRSSSWVRPLLLWGAISGGAVVGAMSWRLCGLWSLVIASLTLLLLGAAQVLRTRRRRVT</sequence>
<evidence type="ECO:0008006" key="4">
    <source>
        <dbReference type="Google" id="ProtNLM"/>
    </source>
</evidence>
<dbReference type="RefSeq" id="WP_245907360.1">
    <property type="nucleotide sequence ID" value="NZ_MWZD01000015.1"/>
</dbReference>
<evidence type="ECO:0000256" key="1">
    <source>
        <dbReference type="SAM" id="Phobius"/>
    </source>
</evidence>
<keyword evidence="3" id="KW-1185">Reference proteome</keyword>
<dbReference type="InterPro" id="IPR010699">
    <property type="entry name" value="DUF1275"/>
</dbReference>
<gene>
    <name evidence="2" type="ORF">B4915_05730</name>
</gene>
<reference evidence="2 3" key="1">
    <citation type="journal article" date="2017" name="New Microbes New Infect">
        <title>Genome sequence of 'Leucobacter massiliensis' sp. nov. isolated from human pharynx after travel to the 2014 Hajj.</title>
        <authorList>
            <person name="Leangapichart T."/>
            <person name="Gautret P."/>
            <person name="Nguyen T.T."/>
            <person name="Armstrong N."/>
            <person name="Rolain J.M."/>
        </authorList>
    </citation>
    <scope>NUCLEOTIDE SEQUENCE [LARGE SCALE GENOMIC DNA]</scope>
    <source>
        <strain evidence="2 3">122RC15</strain>
    </source>
</reference>
<name>A0A2S9QPZ0_9MICO</name>